<dbReference type="GO" id="GO:0003677">
    <property type="term" value="F:DNA binding"/>
    <property type="evidence" value="ECO:0007669"/>
    <property type="project" value="InterPro"/>
</dbReference>
<evidence type="ECO:0000313" key="3">
    <source>
        <dbReference type="Proteomes" id="UP000323380"/>
    </source>
</evidence>
<dbReference type="Gene3D" id="3.30.1310.10">
    <property type="entry name" value="Nucleoid-associated protein YbaB-like domain"/>
    <property type="match status" value="1"/>
</dbReference>
<feature type="compositionally biased region" description="Basic and acidic residues" evidence="1">
    <location>
        <begin position="7"/>
        <end position="17"/>
    </location>
</feature>
<reference evidence="2 3" key="1">
    <citation type="submission" date="2019-08" db="EMBL/GenBank/DDBJ databases">
        <title>Actinomadura sp. nov. CYP1-5 isolated from mountain soil.</title>
        <authorList>
            <person name="Songsumanus A."/>
            <person name="Kuncharoen N."/>
            <person name="Kudo T."/>
            <person name="Yuki M."/>
            <person name="Igarashi Y."/>
            <person name="Tanasupawat S."/>
        </authorList>
    </citation>
    <scope>NUCLEOTIDE SEQUENCE [LARGE SCALE GENOMIC DNA]</scope>
    <source>
        <strain evidence="2 3">JCM 14158</strain>
    </source>
</reference>
<evidence type="ECO:0000313" key="2">
    <source>
        <dbReference type="EMBL" id="TYB50067.1"/>
    </source>
</evidence>
<dbReference type="Pfam" id="PF02575">
    <property type="entry name" value="YbaB_DNA_bd"/>
    <property type="match status" value="1"/>
</dbReference>
<feature type="region of interest" description="Disordered" evidence="1">
    <location>
        <begin position="1"/>
        <end position="30"/>
    </location>
</feature>
<dbReference type="InterPro" id="IPR004401">
    <property type="entry name" value="YbaB/EbfC"/>
</dbReference>
<keyword evidence="3" id="KW-1185">Reference proteome</keyword>
<dbReference type="InterPro" id="IPR036894">
    <property type="entry name" value="YbaB-like_sf"/>
</dbReference>
<dbReference type="EMBL" id="VSFG01000001">
    <property type="protein sequence ID" value="TYB50067.1"/>
    <property type="molecule type" value="Genomic_DNA"/>
</dbReference>
<accession>A0A5D0NZW9</accession>
<organism evidence="2 3">
    <name type="scientific">Actinomadura chibensis</name>
    <dbReference type="NCBI Taxonomy" id="392828"/>
    <lineage>
        <taxon>Bacteria</taxon>
        <taxon>Bacillati</taxon>
        <taxon>Actinomycetota</taxon>
        <taxon>Actinomycetes</taxon>
        <taxon>Streptosporangiales</taxon>
        <taxon>Thermomonosporaceae</taxon>
        <taxon>Actinomadura</taxon>
    </lineage>
</organism>
<protein>
    <submittedName>
        <fullName evidence="2">YbaB/EbfC family nucleoid-associated protein</fullName>
    </submittedName>
</protein>
<dbReference type="STRING" id="1220554.GCA_001552135_06514"/>
<dbReference type="SUPFAM" id="SSF82607">
    <property type="entry name" value="YbaB-like"/>
    <property type="match status" value="1"/>
</dbReference>
<name>A0A5D0NZW9_9ACTN</name>
<dbReference type="Proteomes" id="UP000323380">
    <property type="component" value="Unassembled WGS sequence"/>
</dbReference>
<proteinExistence type="predicted"/>
<dbReference type="AlphaFoldDB" id="A0A5D0NZW9"/>
<gene>
    <name evidence="2" type="ORF">FXF69_11975</name>
</gene>
<sequence length="126" mass="13171">MLAQARRTLESMRRGGPADEGEPVEGVGEAAEGRVKVTAVSGGRLTNVEINPRAMRLSPEELGGHLTAAANAALKDLRGKLADAAGDTVDAGALARRVDEIQTEGLRQLNEFNTAINEVLGKIRGG</sequence>
<evidence type="ECO:0000256" key="1">
    <source>
        <dbReference type="SAM" id="MobiDB-lite"/>
    </source>
</evidence>
<comment type="caution">
    <text evidence="2">The sequence shown here is derived from an EMBL/GenBank/DDBJ whole genome shotgun (WGS) entry which is preliminary data.</text>
</comment>